<reference evidence="1 2" key="2">
    <citation type="journal article" date="2022" name="Mol. Ecol. Resour.">
        <title>The genomes of chicory, endive, great burdock and yacon provide insights into Asteraceae paleo-polyploidization history and plant inulin production.</title>
        <authorList>
            <person name="Fan W."/>
            <person name="Wang S."/>
            <person name="Wang H."/>
            <person name="Wang A."/>
            <person name="Jiang F."/>
            <person name="Liu H."/>
            <person name="Zhao H."/>
            <person name="Xu D."/>
            <person name="Zhang Y."/>
        </authorList>
    </citation>
    <scope>NUCLEOTIDE SEQUENCE [LARGE SCALE GENOMIC DNA]</scope>
    <source>
        <strain evidence="2">cv. Niubang</strain>
    </source>
</reference>
<name>A0ACB9FHR6_ARCLA</name>
<sequence>MLPNWFGRGWNKINYAKYCTSILGKKSKQSRWKHTSKSSAVGNIRQNRVLKSSEKTFHDPGHRRTRESIEAIE</sequence>
<keyword evidence="2" id="KW-1185">Reference proteome</keyword>
<organism evidence="1 2">
    <name type="scientific">Arctium lappa</name>
    <name type="common">Greater burdock</name>
    <name type="synonym">Lappa major</name>
    <dbReference type="NCBI Taxonomy" id="4217"/>
    <lineage>
        <taxon>Eukaryota</taxon>
        <taxon>Viridiplantae</taxon>
        <taxon>Streptophyta</taxon>
        <taxon>Embryophyta</taxon>
        <taxon>Tracheophyta</taxon>
        <taxon>Spermatophyta</taxon>
        <taxon>Magnoliopsida</taxon>
        <taxon>eudicotyledons</taxon>
        <taxon>Gunneridae</taxon>
        <taxon>Pentapetalae</taxon>
        <taxon>asterids</taxon>
        <taxon>campanulids</taxon>
        <taxon>Asterales</taxon>
        <taxon>Asteraceae</taxon>
        <taxon>Carduoideae</taxon>
        <taxon>Cardueae</taxon>
        <taxon>Arctiinae</taxon>
        <taxon>Arctium</taxon>
    </lineage>
</organism>
<comment type="caution">
    <text evidence="1">The sequence shown here is derived from an EMBL/GenBank/DDBJ whole genome shotgun (WGS) entry which is preliminary data.</text>
</comment>
<accession>A0ACB9FHR6</accession>
<gene>
    <name evidence="1" type="ORF">L6452_01495</name>
</gene>
<reference evidence="2" key="1">
    <citation type="journal article" date="2022" name="Mol. Ecol. Resour.">
        <title>The genomes of chicory, endive, great burdock and yacon provide insights into Asteraceae palaeo-polyploidization history and plant inulin production.</title>
        <authorList>
            <person name="Fan W."/>
            <person name="Wang S."/>
            <person name="Wang H."/>
            <person name="Wang A."/>
            <person name="Jiang F."/>
            <person name="Liu H."/>
            <person name="Zhao H."/>
            <person name="Xu D."/>
            <person name="Zhang Y."/>
        </authorList>
    </citation>
    <scope>NUCLEOTIDE SEQUENCE [LARGE SCALE GENOMIC DNA]</scope>
    <source>
        <strain evidence="2">cv. Niubang</strain>
    </source>
</reference>
<evidence type="ECO:0000313" key="1">
    <source>
        <dbReference type="EMBL" id="KAI3770365.1"/>
    </source>
</evidence>
<evidence type="ECO:0000313" key="2">
    <source>
        <dbReference type="Proteomes" id="UP001055879"/>
    </source>
</evidence>
<dbReference type="EMBL" id="CM042047">
    <property type="protein sequence ID" value="KAI3770365.1"/>
    <property type="molecule type" value="Genomic_DNA"/>
</dbReference>
<protein>
    <submittedName>
        <fullName evidence="1">Uncharacterized protein</fullName>
    </submittedName>
</protein>
<proteinExistence type="predicted"/>
<dbReference type="Proteomes" id="UP001055879">
    <property type="component" value="Linkage Group LG01"/>
</dbReference>